<name>A0ABP0HZJ0_9DINO</name>
<feature type="chain" id="PRO_5046845971" evidence="1">
    <location>
        <begin position="28"/>
        <end position="181"/>
    </location>
</feature>
<dbReference type="EMBL" id="CAXAMM010002002">
    <property type="protein sequence ID" value="CAK8994325.1"/>
    <property type="molecule type" value="Genomic_DNA"/>
</dbReference>
<proteinExistence type="predicted"/>
<keyword evidence="3" id="KW-1185">Reference proteome</keyword>
<keyword evidence="1" id="KW-0732">Signal</keyword>
<organism evidence="2 3">
    <name type="scientific">Durusdinium trenchii</name>
    <dbReference type="NCBI Taxonomy" id="1381693"/>
    <lineage>
        <taxon>Eukaryota</taxon>
        <taxon>Sar</taxon>
        <taxon>Alveolata</taxon>
        <taxon>Dinophyceae</taxon>
        <taxon>Suessiales</taxon>
        <taxon>Symbiodiniaceae</taxon>
        <taxon>Durusdinium</taxon>
    </lineage>
</organism>
<reference evidence="2 3" key="1">
    <citation type="submission" date="2024-02" db="EMBL/GenBank/DDBJ databases">
        <authorList>
            <person name="Chen Y."/>
            <person name="Shah S."/>
            <person name="Dougan E. K."/>
            <person name="Thang M."/>
            <person name="Chan C."/>
        </authorList>
    </citation>
    <scope>NUCLEOTIDE SEQUENCE [LARGE SCALE GENOMIC DNA]</scope>
</reference>
<comment type="caution">
    <text evidence="2">The sequence shown here is derived from an EMBL/GenBank/DDBJ whole genome shotgun (WGS) entry which is preliminary data.</text>
</comment>
<sequence>MPLRPGRLMARALAVALLSASCPYLFTTPIRERQAGVRSVGAGWVQVQRRAAPAVAPVKPTTAPGMPSSPDPRRMGEAVRWLMDEDVEKPPEWHVLLLDKTFETRKNTVYRVTSSLMSELPLSLAEARSKAEHARDHLFSVLSTTPEWNKAIRLAQSLQRLSLAVRVVPGFDREAFRKGDM</sequence>
<feature type="signal peptide" evidence="1">
    <location>
        <begin position="1"/>
        <end position="27"/>
    </location>
</feature>
<accession>A0ABP0HZJ0</accession>
<evidence type="ECO:0000313" key="3">
    <source>
        <dbReference type="Proteomes" id="UP001642464"/>
    </source>
</evidence>
<dbReference type="Proteomes" id="UP001642464">
    <property type="component" value="Unassembled WGS sequence"/>
</dbReference>
<gene>
    <name evidence="2" type="ORF">SCF082_LOCUS3888</name>
</gene>
<evidence type="ECO:0000256" key="1">
    <source>
        <dbReference type="SAM" id="SignalP"/>
    </source>
</evidence>
<protein>
    <submittedName>
        <fullName evidence="2">Uncharacterized protein</fullName>
    </submittedName>
</protein>
<dbReference type="PROSITE" id="PS51257">
    <property type="entry name" value="PROKAR_LIPOPROTEIN"/>
    <property type="match status" value="1"/>
</dbReference>
<evidence type="ECO:0000313" key="2">
    <source>
        <dbReference type="EMBL" id="CAK8994325.1"/>
    </source>
</evidence>